<dbReference type="RefSeq" id="XP_009254110.1">
    <property type="nucleotide sequence ID" value="XM_009255835.1"/>
</dbReference>
<keyword evidence="3" id="KW-1185">Reference proteome</keyword>
<proteinExistence type="predicted"/>
<organism evidence="2 3">
    <name type="scientific">Fusarium pseudograminearum (strain CS3096)</name>
    <name type="common">Wheat and barley crown-rot fungus</name>
    <dbReference type="NCBI Taxonomy" id="1028729"/>
    <lineage>
        <taxon>Eukaryota</taxon>
        <taxon>Fungi</taxon>
        <taxon>Dikarya</taxon>
        <taxon>Ascomycota</taxon>
        <taxon>Pezizomycotina</taxon>
        <taxon>Sordariomycetes</taxon>
        <taxon>Hypocreomycetidae</taxon>
        <taxon>Hypocreales</taxon>
        <taxon>Nectriaceae</taxon>
        <taxon>Fusarium</taxon>
    </lineage>
</organism>
<dbReference type="EMBL" id="AFNW01000063">
    <property type="protein sequence ID" value="EKJ77072.1"/>
    <property type="molecule type" value="Genomic_DNA"/>
</dbReference>
<dbReference type="GeneID" id="20361335"/>
<evidence type="ECO:0000313" key="3">
    <source>
        <dbReference type="Proteomes" id="UP000007978"/>
    </source>
</evidence>
<feature type="signal peptide" evidence="1">
    <location>
        <begin position="1"/>
        <end position="19"/>
    </location>
</feature>
<name>K3VP87_FUSPC</name>
<protein>
    <submittedName>
        <fullName evidence="2">Uncharacterized protein</fullName>
    </submittedName>
</protein>
<feature type="chain" id="PRO_5003871019" evidence="1">
    <location>
        <begin position="20"/>
        <end position="52"/>
    </location>
</feature>
<gene>
    <name evidence="2" type="ORF">FPSE_02716</name>
</gene>
<dbReference type="HOGENOM" id="CLU_3087345_0_0_1"/>
<dbReference type="PROSITE" id="PS51257">
    <property type="entry name" value="PROKAR_LIPOPROTEIN"/>
    <property type="match status" value="1"/>
</dbReference>
<accession>K3VP87</accession>
<evidence type="ECO:0000256" key="1">
    <source>
        <dbReference type="SAM" id="SignalP"/>
    </source>
</evidence>
<sequence length="52" mass="6044">MQRILPSVLTFLLCAVVLACTRTKRYLRCCRLERLLGLGVKKNSERAHTKKR</sequence>
<dbReference type="Proteomes" id="UP000007978">
    <property type="component" value="Chromosome 4"/>
</dbReference>
<dbReference type="KEGG" id="fpu:FPSE_02716"/>
<reference evidence="2 3" key="1">
    <citation type="journal article" date="2012" name="PLoS Pathog.">
        <title>Comparative pathogenomics reveals horizontally acquired novel virulence genes in fungi infecting cereal hosts.</title>
        <authorList>
            <person name="Gardiner D.M."/>
            <person name="McDonald M.C."/>
            <person name="Covarelli L."/>
            <person name="Solomon P.S."/>
            <person name="Rusu A.G."/>
            <person name="Marshall M."/>
            <person name="Kazan K."/>
            <person name="Chakraborty S."/>
            <person name="McDonald B.A."/>
            <person name="Manners J.M."/>
        </authorList>
    </citation>
    <scope>NUCLEOTIDE SEQUENCE [LARGE SCALE GENOMIC DNA]</scope>
    <source>
        <strain evidence="2 3">CS3096</strain>
    </source>
</reference>
<dbReference type="AlphaFoldDB" id="K3VP87"/>
<evidence type="ECO:0000313" key="2">
    <source>
        <dbReference type="EMBL" id="EKJ77072.1"/>
    </source>
</evidence>
<comment type="caution">
    <text evidence="2">The sequence shown here is derived from an EMBL/GenBank/DDBJ whole genome shotgun (WGS) entry which is preliminary data.</text>
</comment>
<keyword evidence="1" id="KW-0732">Signal</keyword>